<feature type="domain" description="Sulfatase N-terminal" evidence="7">
    <location>
        <begin position="8"/>
        <end position="357"/>
    </location>
</feature>
<keyword evidence="6" id="KW-0106">Calcium</keyword>
<accession>A0A559JZV7</accession>
<keyword evidence="5 8" id="KW-0378">Hydrolase</keyword>
<evidence type="ECO:0000313" key="9">
    <source>
        <dbReference type="Proteomes" id="UP000317036"/>
    </source>
</evidence>
<evidence type="ECO:0000256" key="6">
    <source>
        <dbReference type="ARBA" id="ARBA00022837"/>
    </source>
</evidence>
<dbReference type="InterPro" id="IPR050738">
    <property type="entry name" value="Sulfatase"/>
</dbReference>
<evidence type="ECO:0000313" key="8">
    <source>
        <dbReference type="EMBL" id="TVY05435.1"/>
    </source>
</evidence>
<keyword evidence="3" id="KW-0479">Metal-binding</keyword>
<comment type="similarity">
    <text evidence="2">Belongs to the sulfatase family.</text>
</comment>
<comment type="cofactor">
    <cofactor evidence="1">
        <name>Ca(2+)</name>
        <dbReference type="ChEBI" id="CHEBI:29108"/>
    </cofactor>
</comment>
<proteinExistence type="inferred from homology"/>
<evidence type="ECO:0000256" key="1">
    <source>
        <dbReference type="ARBA" id="ARBA00001913"/>
    </source>
</evidence>
<sequence>MSMPAKKPNVVFFFTDDQRFDTIHALGNGEIQTPTMDRLVKNGTAFTHAHIPSGTVGAICMPSRAMLHSGRTLFHIQQEGQQIPTEHRTMGETFRQAGYRTFGTGKWHNGPASYGRSFTDGTAIFFGGMWDHWNVPLCHFDPSGKYENLIPFTHNFMRSNTTSKVHCDYFSAGKHSSELFSQAAIDFIEDYDADAPFFMYISYLAPHDPRTMPPRFQEMYDPNEITLPDNFMEQHPFNYGAEHIRDELLAPYPRTPEEVKRHIAEYYAMITHLDFEIGRVIEALEQTGQADNTIIVLAGDNGLAVGQHGLMGKQSHYEHSVRVPLIFSGVGVPKGERREQYAYLLDVYPTLCELTGVNIPDTVEGQSLYPSMADPDAALRETLYFAYSDLIRSVKDDRYKLIEYAGAVRETQLFDLHADPRECNNLYGQEAYEGLVSKLRGELIRYRDAWDDLLHPLGQSFWGKAGL</sequence>
<dbReference type="InterPro" id="IPR017850">
    <property type="entry name" value="Alkaline_phosphatase_core_sf"/>
</dbReference>
<dbReference type="Pfam" id="PF00884">
    <property type="entry name" value="Sulfatase"/>
    <property type="match status" value="1"/>
</dbReference>
<evidence type="ECO:0000256" key="3">
    <source>
        <dbReference type="ARBA" id="ARBA00022723"/>
    </source>
</evidence>
<keyword evidence="9" id="KW-1185">Reference proteome</keyword>
<evidence type="ECO:0000256" key="4">
    <source>
        <dbReference type="ARBA" id="ARBA00022729"/>
    </source>
</evidence>
<dbReference type="EMBL" id="VNJI01000059">
    <property type="protein sequence ID" value="TVY05435.1"/>
    <property type="molecule type" value="Genomic_DNA"/>
</dbReference>
<gene>
    <name evidence="8" type="ORF">FPZ49_30410</name>
</gene>
<dbReference type="SUPFAM" id="SSF53649">
    <property type="entry name" value="Alkaline phosphatase-like"/>
    <property type="match status" value="1"/>
</dbReference>
<dbReference type="GO" id="GO:0016740">
    <property type="term" value="F:transferase activity"/>
    <property type="evidence" value="ECO:0007669"/>
    <property type="project" value="UniProtKB-KW"/>
</dbReference>
<comment type="caution">
    <text evidence="8">The sequence shown here is derived from an EMBL/GenBank/DDBJ whole genome shotgun (WGS) entry which is preliminary data.</text>
</comment>
<evidence type="ECO:0000259" key="7">
    <source>
        <dbReference type="Pfam" id="PF00884"/>
    </source>
</evidence>
<keyword evidence="4" id="KW-0732">Signal</keyword>
<keyword evidence="8" id="KW-0808">Transferase</keyword>
<dbReference type="GO" id="GO:0046872">
    <property type="term" value="F:metal ion binding"/>
    <property type="evidence" value="ECO:0007669"/>
    <property type="project" value="UniProtKB-KW"/>
</dbReference>
<dbReference type="AlphaFoldDB" id="A0A559JZV7"/>
<dbReference type="InterPro" id="IPR000917">
    <property type="entry name" value="Sulfatase_N"/>
</dbReference>
<name>A0A559JZV7_9BACL</name>
<dbReference type="PANTHER" id="PTHR42693:SF42">
    <property type="entry name" value="ARYLSULFATASE G"/>
    <property type="match status" value="1"/>
</dbReference>
<reference evidence="8 9" key="1">
    <citation type="submission" date="2019-07" db="EMBL/GenBank/DDBJ databases">
        <authorList>
            <person name="Kim J."/>
        </authorList>
    </citation>
    <scope>NUCLEOTIDE SEQUENCE [LARGE SCALE GENOMIC DNA]</scope>
    <source>
        <strain evidence="8 9">JC52</strain>
    </source>
</reference>
<evidence type="ECO:0000256" key="2">
    <source>
        <dbReference type="ARBA" id="ARBA00008779"/>
    </source>
</evidence>
<dbReference type="Proteomes" id="UP000317036">
    <property type="component" value="Unassembled WGS sequence"/>
</dbReference>
<protein>
    <submittedName>
        <fullName evidence="8">Sulfatase-like hydrolase/transferase</fullName>
    </submittedName>
</protein>
<dbReference type="OrthoDB" id="9762324at2"/>
<dbReference type="Gene3D" id="3.40.720.10">
    <property type="entry name" value="Alkaline Phosphatase, subunit A"/>
    <property type="match status" value="1"/>
</dbReference>
<evidence type="ECO:0000256" key="5">
    <source>
        <dbReference type="ARBA" id="ARBA00022801"/>
    </source>
</evidence>
<dbReference type="PANTHER" id="PTHR42693">
    <property type="entry name" value="ARYLSULFATASE FAMILY MEMBER"/>
    <property type="match status" value="1"/>
</dbReference>
<dbReference type="CDD" id="cd16155">
    <property type="entry name" value="sulfatase_like"/>
    <property type="match status" value="1"/>
</dbReference>
<organism evidence="8 9">
    <name type="scientific">Paenibacillus cremeus</name>
    <dbReference type="NCBI Taxonomy" id="2163881"/>
    <lineage>
        <taxon>Bacteria</taxon>
        <taxon>Bacillati</taxon>
        <taxon>Bacillota</taxon>
        <taxon>Bacilli</taxon>
        <taxon>Bacillales</taxon>
        <taxon>Paenibacillaceae</taxon>
        <taxon>Paenibacillus</taxon>
    </lineage>
</organism>
<dbReference type="GO" id="GO:0004065">
    <property type="term" value="F:arylsulfatase activity"/>
    <property type="evidence" value="ECO:0007669"/>
    <property type="project" value="TreeGrafter"/>
</dbReference>